<dbReference type="AlphaFoldDB" id="A0A848QJU0"/>
<feature type="domain" description="Uracil-DNA glycosylase-like" evidence="1">
    <location>
        <begin position="29"/>
        <end position="186"/>
    </location>
</feature>
<dbReference type="CDD" id="cd10033">
    <property type="entry name" value="UDG_like"/>
    <property type="match status" value="1"/>
</dbReference>
<evidence type="ECO:0000313" key="3">
    <source>
        <dbReference type="Proteomes" id="UP000561181"/>
    </source>
</evidence>
<dbReference type="PANTHER" id="PTHR42160:SF1">
    <property type="entry name" value="URACIL-DNA GLYCOSYLASE SUPERFAMILY PROTEIN"/>
    <property type="match status" value="1"/>
</dbReference>
<organism evidence="2 3">
    <name type="scientific">Pontixanthobacter rizhaonensis</name>
    <dbReference type="NCBI Taxonomy" id="2730337"/>
    <lineage>
        <taxon>Bacteria</taxon>
        <taxon>Pseudomonadati</taxon>
        <taxon>Pseudomonadota</taxon>
        <taxon>Alphaproteobacteria</taxon>
        <taxon>Sphingomonadales</taxon>
        <taxon>Erythrobacteraceae</taxon>
        <taxon>Pontixanthobacter</taxon>
    </lineage>
</organism>
<dbReference type="InterPro" id="IPR047124">
    <property type="entry name" value="HI_0220.2"/>
</dbReference>
<dbReference type="SMART" id="SM00986">
    <property type="entry name" value="UDG"/>
    <property type="match status" value="1"/>
</dbReference>
<evidence type="ECO:0000259" key="1">
    <source>
        <dbReference type="SMART" id="SM00986"/>
    </source>
</evidence>
<comment type="caution">
    <text evidence="2">The sequence shown here is derived from an EMBL/GenBank/DDBJ whole genome shotgun (WGS) entry which is preliminary data.</text>
</comment>
<dbReference type="EMBL" id="JABCRE010000002">
    <property type="protein sequence ID" value="NMW31040.1"/>
    <property type="molecule type" value="Genomic_DNA"/>
</dbReference>
<dbReference type="PANTHER" id="PTHR42160">
    <property type="entry name" value="URACIL-DNA GLYCOSYLASE SUPERFAMILY PROTEIN"/>
    <property type="match status" value="1"/>
</dbReference>
<sequence length="207" mass="22975">MTSPLSDLHSEIRDCTICAPHLTHGVRPVVQFSATARVLIIGQAPGSKVHASGIPWDDDSGNRLREWTGLSREQLYDPAKVAIMPMGFCYPGKASGGDKPPRKECAPQWHERILATLPPDRITLLVGSYAQAYYLPATRSMSLTNRVRQFDSFLPDMLPLPHPAWRSAIWAKKNPWFGEIVLPRLRAEITAKLKPNSVDPVKTSDAV</sequence>
<dbReference type="InterPro" id="IPR036895">
    <property type="entry name" value="Uracil-DNA_glycosylase-like_sf"/>
</dbReference>
<reference evidence="2 3" key="1">
    <citation type="submission" date="2020-04" db="EMBL/GenBank/DDBJ databases">
        <authorList>
            <person name="Liu A."/>
        </authorList>
    </citation>
    <scope>NUCLEOTIDE SEQUENCE [LARGE SCALE GENOMIC DNA]</scope>
    <source>
        <strain evidence="2 3">RZ02</strain>
    </source>
</reference>
<accession>A0A848QJU0</accession>
<dbReference type="Gene3D" id="3.40.470.10">
    <property type="entry name" value="Uracil-DNA glycosylase-like domain"/>
    <property type="match status" value="1"/>
</dbReference>
<dbReference type="Proteomes" id="UP000561181">
    <property type="component" value="Unassembled WGS sequence"/>
</dbReference>
<name>A0A848QJU0_9SPHN</name>
<dbReference type="SMART" id="SM00987">
    <property type="entry name" value="UreE_C"/>
    <property type="match status" value="1"/>
</dbReference>
<proteinExistence type="predicted"/>
<protein>
    <submittedName>
        <fullName evidence="2">Uracil-DNA glycosylase family protein</fullName>
    </submittedName>
</protein>
<dbReference type="SUPFAM" id="SSF52141">
    <property type="entry name" value="Uracil-DNA glycosylase-like"/>
    <property type="match status" value="1"/>
</dbReference>
<gene>
    <name evidence="2" type="ORF">HKD42_03080</name>
</gene>
<evidence type="ECO:0000313" key="2">
    <source>
        <dbReference type="EMBL" id="NMW31040.1"/>
    </source>
</evidence>
<keyword evidence="3" id="KW-1185">Reference proteome</keyword>
<dbReference type="Pfam" id="PF03167">
    <property type="entry name" value="UDG"/>
    <property type="match status" value="1"/>
</dbReference>
<dbReference type="RefSeq" id="WP_170010192.1">
    <property type="nucleotide sequence ID" value="NZ_JABCRE010000002.1"/>
</dbReference>
<dbReference type="InterPro" id="IPR005122">
    <property type="entry name" value="Uracil-DNA_glycosylase-like"/>
</dbReference>